<evidence type="ECO:0000256" key="1">
    <source>
        <dbReference type="ARBA" id="ARBA00004123"/>
    </source>
</evidence>
<comment type="subcellular location">
    <subcellularLocation>
        <location evidence="1">Nucleus</location>
    </subcellularLocation>
</comment>
<evidence type="ECO:0000313" key="7">
    <source>
        <dbReference type="EMBL" id="KAK0552711.1"/>
    </source>
</evidence>
<dbReference type="GO" id="GO:0000993">
    <property type="term" value="F:RNA polymerase II complex binding"/>
    <property type="evidence" value="ECO:0007669"/>
    <property type="project" value="TreeGrafter"/>
</dbReference>
<keyword evidence="8" id="KW-1185">Reference proteome</keyword>
<comment type="caution">
    <text evidence="7">The sequence shown here is derived from an EMBL/GenBank/DDBJ whole genome shotgun (WGS) entry which is preliminary data.</text>
</comment>
<comment type="similarity">
    <text evidence="2">Belongs to the CDC73 family.</text>
</comment>
<keyword evidence="4" id="KW-0539">Nucleus</keyword>
<feature type="domain" description="Cell division control protein 73 C-terminal" evidence="6">
    <location>
        <begin position="329"/>
        <end position="525"/>
    </location>
</feature>
<evidence type="ECO:0000256" key="5">
    <source>
        <dbReference type="SAM" id="MobiDB-lite"/>
    </source>
</evidence>
<reference evidence="7" key="1">
    <citation type="journal article" date="2023" name="PhytoFront">
        <title>Draft Genome Resources of Seven Strains of Tilletia horrida, Causal Agent of Kernel Smut of Rice.</title>
        <authorList>
            <person name="Khanal S."/>
            <person name="Antony Babu S."/>
            <person name="Zhou X.G."/>
        </authorList>
    </citation>
    <scope>NUCLEOTIDE SEQUENCE</scope>
    <source>
        <strain evidence="7">TX6</strain>
    </source>
</reference>
<feature type="compositionally biased region" description="Low complexity" evidence="5">
    <location>
        <begin position="295"/>
        <end position="314"/>
    </location>
</feature>
<feature type="region of interest" description="Disordered" evidence="5">
    <location>
        <begin position="295"/>
        <end position="330"/>
    </location>
</feature>
<dbReference type="Proteomes" id="UP001176517">
    <property type="component" value="Unassembled WGS sequence"/>
</dbReference>
<dbReference type="PANTHER" id="PTHR12466:SF8">
    <property type="entry name" value="PARAFIBROMIN"/>
    <property type="match status" value="1"/>
</dbReference>
<dbReference type="GO" id="GO:0032968">
    <property type="term" value="P:positive regulation of transcription elongation by RNA polymerase II"/>
    <property type="evidence" value="ECO:0007669"/>
    <property type="project" value="TreeGrafter"/>
</dbReference>
<dbReference type="EMBL" id="JAPDMZ010000059">
    <property type="protein sequence ID" value="KAK0552711.1"/>
    <property type="molecule type" value="Genomic_DNA"/>
</dbReference>
<evidence type="ECO:0000313" key="8">
    <source>
        <dbReference type="Proteomes" id="UP001176517"/>
    </source>
</evidence>
<dbReference type="GO" id="GO:0006368">
    <property type="term" value="P:transcription elongation by RNA polymerase II"/>
    <property type="evidence" value="ECO:0007669"/>
    <property type="project" value="InterPro"/>
</dbReference>
<organism evidence="7 8">
    <name type="scientific">Tilletia horrida</name>
    <dbReference type="NCBI Taxonomy" id="155126"/>
    <lineage>
        <taxon>Eukaryota</taxon>
        <taxon>Fungi</taxon>
        <taxon>Dikarya</taxon>
        <taxon>Basidiomycota</taxon>
        <taxon>Ustilaginomycotina</taxon>
        <taxon>Exobasidiomycetes</taxon>
        <taxon>Tilletiales</taxon>
        <taxon>Tilletiaceae</taxon>
        <taxon>Tilletia</taxon>
    </lineage>
</organism>
<dbReference type="InterPro" id="IPR031336">
    <property type="entry name" value="CDC73_C"/>
</dbReference>
<name>A0AAN6GQ53_9BASI</name>
<sequence>MDALDALRAAVKAAAAPDNPLSNIEYRAENDTPTDNLVLAETIVFTSPAPSSFSKLSPTRVLKSAKALDPAQNPNTHPDAYLPLEALVFAIQTRSENLGAYVRQATGRGIARLAPTERNPVLDYLLGKTDAWSGVHPATAIPSTAGSSTASQSTAAQTEAAAASTAGPVRSTTPPIEPPASLIARYAASHKAATSKLASPSKSAGVKRAYVPSRADADFVKRLRNNNERSFLTREDSLHGTTPWLKSAEFVSFRNSIQPVLVLTRKGMASASGKGASAAPAAPLSLIPQSAPSAGERSVGSLALNPSLSSSGASTPGGPGRSRSKRPLDPILLLSNSPTSLINMFNVKKLLEEGVFVSPDRARQEAGGMAEAVVQISHMPALVTDSLQQVGADGTPLVGGGLAGIGAQPVRKMRFLVVDNADALQRLGSRSSSKDAGAGGDAAEDVWNRVVAVFTTGQTWQFKSYKYKDPRELFKHAMGVNVRYSNENLMPIIRDWNITQLQIEPSKRHTDKQLVGHFWRTLEAWMMRRKPFLMPVQPV</sequence>
<gene>
    <name evidence="7" type="primary">CDC73</name>
    <name evidence="7" type="ORF">OC846_002774</name>
</gene>
<evidence type="ECO:0000256" key="2">
    <source>
        <dbReference type="ARBA" id="ARBA00010427"/>
    </source>
</evidence>
<protein>
    <submittedName>
        <fullName evidence="7">Accessory factor associated with RNA polymerase II</fullName>
    </submittedName>
</protein>
<feature type="region of interest" description="Disordered" evidence="5">
    <location>
        <begin position="141"/>
        <end position="178"/>
    </location>
</feature>
<keyword evidence="3" id="KW-0804">Transcription</keyword>
<evidence type="ECO:0000259" key="6">
    <source>
        <dbReference type="Pfam" id="PF05179"/>
    </source>
</evidence>
<dbReference type="InterPro" id="IPR007852">
    <property type="entry name" value="Cdc73/Parafibromin"/>
</dbReference>
<dbReference type="Pfam" id="PF05179">
    <property type="entry name" value="CDC73_C"/>
    <property type="match status" value="1"/>
</dbReference>
<proteinExistence type="inferred from homology"/>
<evidence type="ECO:0000256" key="3">
    <source>
        <dbReference type="ARBA" id="ARBA00023163"/>
    </source>
</evidence>
<dbReference type="GO" id="GO:0016593">
    <property type="term" value="C:Cdc73/Paf1 complex"/>
    <property type="evidence" value="ECO:0007669"/>
    <property type="project" value="InterPro"/>
</dbReference>
<dbReference type="PANTHER" id="PTHR12466">
    <property type="entry name" value="CDC73 DOMAIN PROTEIN"/>
    <property type="match status" value="1"/>
</dbReference>
<dbReference type="Gene3D" id="3.40.50.11990">
    <property type="entry name" value="RNA polymerase II accessory factor, Cdc73 C-terminal domain"/>
    <property type="match status" value="1"/>
</dbReference>
<evidence type="ECO:0000256" key="4">
    <source>
        <dbReference type="ARBA" id="ARBA00023242"/>
    </source>
</evidence>
<accession>A0AAN6GQ53</accession>
<dbReference type="InterPro" id="IPR038103">
    <property type="entry name" value="CDC73_C_sf"/>
</dbReference>
<feature type="compositionally biased region" description="Low complexity" evidence="5">
    <location>
        <begin position="143"/>
        <end position="167"/>
    </location>
</feature>
<dbReference type="AlphaFoldDB" id="A0AAN6GQ53"/>